<dbReference type="SMART" id="SM00327">
    <property type="entry name" value="VWA"/>
    <property type="match status" value="1"/>
</dbReference>
<dbReference type="CDD" id="cd01450">
    <property type="entry name" value="vWFA_subfamily_ECM"/>
    <property type="match status" value="1"/>
</dbReference>
<evidence type="ECO:0000313" key="3">
    <source>
        <dbReference type="Proteomes" id="UP001174909"/>
    </source>
</evidence>
<evidence type="ECO:0000259" key="1">
    <source>
        <dbReference type="PROSITE" id="PS50234"/>
    </source>
</evidence>
<organism evidence="2 3">
    <name type="scientific">Geodia barretti</name>
    <name type="common">Barrett's horny sponge</name>
    <dbReference type="NCBI Taxonomy" id="519541"/>
    <lineage>
        <taxon>Eukaryota</taxon>
        <taxon>Metazoa</taxon>
        <taxon>Porifera</taxon>
        <taxon>Demospongiae</taxon>
        <taxon>Heteroscleromorpha</taxon>
        <taxon>Tetractinellida</taxon>
        <taxon>Astrophorina</taxon>
        <taxon>Geodiidae</taxon>
        <taxon>Geodia</taxon>
    </lineage>
</organism>
<dbReference type="SUPFAM" id="SSF53300">
    <property type="entry name" value="vWA-like"/>
    <property type="match status" value="1"/>
</dbReference>
<dbReference type="InterPro" id="IPR050525">
    <property type="entry name" value="ECM_Assembly_Org"/>
</dbReference>
<feature type="domain" description="VWFA" evidence="1">
    <location>
        <begin position="137"/>
        <end position="321"/>
    </location>
</feature>
<sequence>FVSHYTANSHAHHRLVRSSLDVDQIIRACDWQTVGHRYGDLPSNTTQTSGSRYRRGDIADVTGCPAPPSISPPRKVCPSYTVPHNQGRRSVQESPTDDNVLIDSTFQTKSSSLPFSSTAEDLLRHKRTSMGNCHYKHVLFVIDVSGSIGGSNFNKVISALGQLVPVLCDRTKVAVMTFDHEYFIEFCFNKYDGSSCGRAHATNAICSIPYVHGTGTRYTHTSGAIQCVCNDILYNCGMVQGCQDVRVVFFTDGGANGPGGPERVCQEMDCLRCEDGIETYAIGVGNPQNIECMTNTPNMNRPWSFSNFEEFENNFHILQDMLLYDYANYPCVPP</sequence>
<dbReference type="PANTHER" id="PTHR24020:SF20">
    <property type="entry name" value="PH DOMAIN-CONTAINING PROTEIN"/>
    <property type="match status" value="1"/>
</dbReference>
<accession>A0AA35U1T7</accession>
<reference evidence="2" key="1">
    <citation type="submission" date="2023-03" db="EMBL/GenBank/DDBJ databases">
        <authorList>
            <person name="Steffen K."/>
            <person name="Cardenas P."/>
        </authorList>
    </citation>
    <scope>NUCLEOTIDE SEQUENCE</scope>
</reference>
<dbReference type="PANTHER" id="PTHR24020">
    <property type="entry name" value="COLLAGEN ALPHA"/>
    <property type="match status" value="1"/>
</dbReference>
<feature type="non-terminal residue" evidence="2">
    <location>
        <position position="1"/>
    </location>
</feature>
<protein>
    <recommendedName>
        <fullName evidence="1">VWFA domain-containing protein</fullName>
    </recommendedName>
</protein>
<dbReference type="Gene3D" id="3.40.50.410">
    <property type="entry name" value="von Willebrand factor, type A domain"/>
    <property type="match status" value="1"/>
</dbReference>
<name>A0AA35U1T7_GEOBA</name>
<comment type="caution">
    <text evidence="2">The sequence shown here is derived from an EMBL/GenBank/DDBJ whole genome shotgun (WGS) entry which is preliminary data.</text>
</comment>
<dbReference type="Pfam" id="PF00092">
    <property type="entry name" value="VWA"/>
    <property type="match status" value="1"/>
</dbReference>
<dbReference type="PROSITE" id="PS50234">
    <property type="entry name" value="VWFA"/>
    <property type="match status" value="1"/>
</dbReference>
<proteinExistence type="predicted"/>
<dbReference type="EMBL" id="CASHTH010004533">
    <property type="protein sequence ID" value="CAI8058605.1"/>
    <property type="molecule type" value="Genomic_DNA"/>
</dbReference>
<keyword evidence="3" id="KW-1185">Reference proteome</keyword>
<gene>
    <name evidence="2" type="ORF">GBAR_LOCUS31872</name>
</gene>
<dbReference type="Proteomes" id="UP001174909">
    <property type="component" value="Unassembled WGS sequence"/>
</dbReference>
<evidence type="ECO:0000313" key="2">
    <source>
        <dbReference type="EMBL" id="CAI8058605.1"/>
    </source>
</evidence>
<dbReference type="AlphaFoldDB" id="A0AA35U1T7"/>
<dbReference type="InterPro" id="IPR002035">
    <property type="entry name" value="VWF_A"/>
</dbReference>
<dbReference type="InterPro" id="IPR036465">
    <property type="entry name" value="vWFA_dom_sf"/>
</dbReference>